<dbReference type="GO" id="GO:0046982">
    <property type="term" value="F:protein heterodimerization activity"/>
    <property type="evidence" value="ECO:0007669"/>
    <property type="project" value="InterPro"/>
</dbReference>
<evidence type="ECO:0000259" key="8">
    <source>
        <dbReference type="SMART" id="SM00803"/>
    </source>
</evidence>
<organism evidence="9 10">
    <name type="scientific">Orchesella cincta</name>
    <name type="common">Springtail</name>
    <name type="synonym">Podura cincta</name>
    <dbReference type="NCBI Taxonomy" id="48709"/>
    <lineage>
        <taxon>Eukaryota</taxon>
        <taxon>Metazoa</taxon>
        <taxon>Ecdysozoa</taxon>
        <taxon>Arthropoda</taxon>
        <taxon>Hexapoda</taxon>
        <taxon>Collembola</taxon>
        <taxon>Entomobryomorpha</taxon>
        <taxon>Entomobryoidea</taxon>
        <taxon>Orchesellidae</taxon>
        <taxon>Orchesellinae</taxon>
        <taxon>Orchesella</taxon>
    </lineage>
</organism>
<dbReference type="CDD" id="cd22931">
    <property type="entry name" value="HFD_TAF6"/>
    <property type="match status" value="1"/>
</dbReference>
<dbReference type="InterPro" id="IPR004823">
    <property type="entry name" value="TAF_TATA-bd_Histone-like_dom"/>
</dbReference>
<evidence type="ECO:0000256" key="1">
    <source>
        <dbReference type="ARBA" id="ARBA00004123"/>
    </source>
</evidence>
<dbReference type="OrthoDB" id="361039at2759"/>
<dbReference type="Pfam" id="PF07571">
    <property type="entry name" value="TAF6_C"/>
    <property type="match status" value="1"/>
</dbReference>
<comment type="caution">
    <text evidence="9">The sequence shown here is derived from an EMBL/GenBank/DDBJ whole genome shotgun (WGS) entry which is preliminary data.</text>
</comment>
<dbReference type="OMA" id="YFVQFIA"/>
<evidence type="ECO:0000256" key="2">
    <source>
        <dbReference type="ARBA" id="ARBA00007688"/>
    </source>
</evidence>
<dbReference type="SUPFAM" id="SSF47113">
    <property type="entry name" value="Histone-fold"/>
    <property type="match status" value="1"/>
</dbReference>
<keyword evidence="3" id="KW-0805">Transcription regulation</keyword>
<evidence type="ECO:0000313" key="10">
    <source>
        <dbReference type="Proteomes" id="UP000094527"/>
    </source>
</evidence>
<dbReference type="GO" id="GO:0003713">
    <property type="term" value="F:transcription coactivator activity"/>
    <property type="evidence" value="ECO:0007669"/>
    <property type="project" value="TreeGrafter"/>
</dbReference>
<dbReference type="InterPro" id="IPR009072">
    <property type="entry name" value="Histone-fold"/>
</dbReference>
<dbReference type="Proteomes" id="UP000094527">
    <property type="component" value="Unassembled WGS sequence"/>
</dbReference>
<comment type="similarity">
    <text evidence="2">Belongs to the TAF6 family.</text>
</comment>
<gene>
    <name evidence="9" type="ORF">Ocin01_10428</name>
</gene>
<dbReference type="CDD" id="cd08050">
    <property type="entry name" value="TAF6C"/>
    <property type="match status" value="1"/>
</dbReference>
<evidence type="ECO:0000256" key="6">
    <source>
        <dbReference type="ARBA" id="ARBA00040091"/>
    </source>
</evidence>
<evidence type="ECO:0000256" key="5">
    <source>
        <dbReference type="ARBA" id="ARBA00023242"/>
    </source>
</evidence>
<protein>
    <recommendedName>
        <fullName evidence="6">Transcription initiation factor TFIID subunit 6</fullName>
    </recommendedName>
</protein>
<comment type="subcellular location">
    <subcellularLocation>
        <location evidence="1">Nucleus</location>
    </subcellularLocation>
</comment>
<evidence type="ECO:0000256" key="7">
    <source>
        <dbReference type="SAM" id="MobiDB-lite"/>
    </source>
</evidence>
<sequence>MAERESSSGMQGGNPSGGAAGGGVGVPTCSAMLYVDSVKAMAESVGISNLQDDAAKDLAEDVTYRLKCIIQDAVKFMEMGRRIKLNVHDIDHALKVRNIEPLYGLGGPEALPFRFASGGGREIHFIEDKELELSELVNTPIPKVPQEVCLRAHWLAIEGVQPSIPENPPPQSKDQQRSDSIDPTNKNSKGTKGKGLGPFTPTVGKPLKFKTSEQVFVKQLATHELSVEQQLYYKEITEACVGSDENRRSEALQSLSNDPGLYEMLPRLCTFIAEGVRVNVVHYNLALLIYLMRMVKSLLDNQTLYLEKYLHEIIPSIVTCIVSKQLCLRPDQDNHWALRDFASRLMAQVCKNYTTSTNNIQTRMTKLFSQALNSEKAPLASVYGALAGLGELGNEVIKAFIVPKISEIGVRVEFCVDGVGHSQADKASAQKIKALVVKLACPILKSIKKTPDVLEEYKTEFGYFAASLHVGVVALRNQDQKAAVVSPASTKPSTQPIAPGPSKGL</sequence>
<dbReference type="FunFam" id="1.25.40.770:FF:000001">
    <property type="entry name" value="Transcription initiation factor TFIID subunit 6"/>
    <property type="match status" value="1"/>
</dbReference>
<dbReference type="PANTHER" id="PTHR10221">
    <property type="entry name" value="TRANSCRIPTION INITIATION FACTOR TFIID SUBUNIT 6"/>
    <property type="match status" value="1"/>
</dbReference>
<dbReference type="STRING" id="48709.A0A1D2MTI2"/>
<keyword evidence="5" id="KW-0539">Nucleus</keyword>
<proteinExistence type="inferred from homology"/>
<accession>A0A1D2MTI2</accession>
<feature type="region of interest" description="Disordered" evidence="7">
    <location>
        <begin position="484"/>
        <end position="505"/>
    </location>
</feature>
<evidence type="ECO:0000313" key="9">
    <source>
        <dbReference type="EMBL" id="ODM96242.1"/>
    </source>
</evidence>
<dbReference type="InterPro" id="IPR037796">
    <property type="entry name" value="TAF6"/>
</dbReference>
<feature type="region of interest" description="Disordered" evidence="7">
    <location>
        <begin position="161"/>
        <end position="202"/>
    </location>
</feature>
<name>A0A1D2MTI2_ORCCI</name>
<dbReference type="GO" id="GO:0000124">
    <property type="term" value="C:SAGA complex"/>
    <property type="evidence" value="ECO:0007669"/>
    <property type="project" value="InterPro"/>
</dbReference>
<keyword evidence="9" id="KW-0648">Protein biosynthesis</keyword>
<dbReference type="Pfam" id="PF02969">
    <property type="entry name" value="TAF"/>
    <property type="match status" value="1"/>
</dbReference>
<reference evidence="9 10" key="1">
    <citation type="journal article" date="2016" name="Genome Biol. Evol.">
        <title>Gene Family Evolution Reflects Adaptation to Soil Environmental Stressors in the Genome of the Collembolan Orchesella cincta.</title>
        <authorList>
            <person name="Faddeeva-Vakhrusheva A."/>
            <person name="Derks M.F."/>
            <person name="Anvar S.Y."/>
            <person name="Agamennone V."/>
            <person name="Suring W."/>
            <person name="Smit S."/>
            <person name="van Straalen N.M."/>
            <person name="Roelofs D."/>
        </authorList>
    </citation>
    <scope>NUCLEOTIDE SEQUENCE [LARGE SCALE GENOMIC DNA]</scope>
    <source>
        <tissue evidence="9">Mixed pool</tissue>
    </source>
</reference>
<dbReference type="GO" id="GO:0016251">
    <property type="term" value="F:RNA polymerase II general transcription initiation factor activity"/>
    <property type="evidence" value="ECO:0007669"/>
    <property type="project" value="InterPro"/>
</dbReference>
<feature type="domain" description="TATA box binding protein associated factor (TAF) histone-like fold" evidence="8">
    <location>
        <begin position="32"/>
        <end position="95"/>
    </location>
</feature>
<dbReference type="GO" id="GO:0051123">
    <property type="term" value="P:RNA polymerase II preinitiation complex assembly"/>
    <property type="evidence" value="ECO:0007669"/>
    <property type="project" value="TreeGrafter"/>
</dbReference>
<dbReference type="Gene3D" id="1.10.20.10">
    <property type="entry name" value="Histone, subunit A"/>
    <property type="match status" value="1"/>
</dbReference>
<dbReference type="SUPFAM" id="SSF48371">
    <property type="entry name" value="ARM repeat"/>
    <property type="match status" value="1"/>
</dbReference>
<dbReference type="InterPro" id="IPR046344">
    <property type="entry name" value="TAF6_C_sf"/>
</dbReference>
<dbReference type="GO" id="GO:0005669">
    <property type="term" value="C:transcription factor TFIID complex"/>
    <property type="evidence" value="ECO:0007669"/>
    <property type="project" value="InterPro"/>
</dbReference>
<dbReference type="EMBL" id="LJIJ01000559">
    <property type="protein sequence ID" value="ODM96242.1"/>
    <property type="molecule type" value="Genomic_DNA"/>
</dbReference>
<evidence type="ECO:0000256" key="4">
    <source>
        <dbReference type="ARBA" id="ARBA00023163"/>
    </source>
</evidence>
<dbReference type="Gene3D" id="1.25.40.770">
    <property type="entry name" value="TAF6, C-terminal HEAT repeat domain"/>
    <property type="match status" value="1"/>
</dbReference>
<evidence type="ECO:0000256" key="3">
    <source>
        <dbReference type="ARBA" id="ARBA00023015"/>
    </source>
</evidence>
<keyword evidence="4" id="KW-0804">Transcription</keyword>
<dbReference type="AlphaFoldDB" id="A0A1D2MTI2"/>
<feature type="compositionally biased region" description="Polar residues" evidence="7">
    <location>
        <begin position="487"/>
        <end position="496"/>
    </location>
</feature>
<dbReference type="SMART" id="SM00803">
    <property type="entry name" value="TAF"/>
    <property type="match status" value="1"/>
</dbReference>
<keyword evidence="9" id="KW-0396">Initiation factor</keyword>
<dbReference type="InterPro" id="IPR016024">
    <property type="entry name" value="ARM-type_fold"/>
</dbReference>
<dbReference type="GO" id="GO:0003743">
    <property type="term" value="F:translation initiation factor activity"/>
    <property type="evidence" value="ECO:0007669"/>
    <property type="project" value="UniProtKB-KW"/>
</dbReference>
<dbReference type="GO" id="GO:0046695">
    <property type="term" value="C:SLIK (SAGA-like) complex"/>
    <property type="evidence" value="ECO:0007669"/>
    <property type="project" value="InterPro"/>
</dbReference>
<dbReference type="FunFam" id="1.10.20.10:FF:000030">
    <property type="entry name" value="Transcription initiation factor TFIID subunit 6"/>
    <property type="match status" value="1"/>
</dbReference>
<dbReference type="InterPro" id="IPR011442">
    <property type="entry name" value="TAF6_C"/>
</dbReference>
<keyword evidence="10" id="KW-1185">Reference proteome</keyword>
<dbReference type="PANTHER" id="PTHR10221:SF9">
    <property type="entry name" value="TRANSCRIPTION INITIATION FACTOR TFIID SUBUNIT 6"/>
    <property type="match status" value="1"/>
</dbReference>